<reference evidence="3" key="1">
    <citation type="submission" date="2023-01" db="EMBL/GenBank/DDBJ databases">
        <title>Genome assembly of the deep-sea coral Lophelia pertusa.</title>
        <authorList>
            <person name="Herrera S."/>
            <person name="Cordes E."/>
        </authorList>
    </citation>
    <scope>NUCLEOTIDE SEQUENCE</scope>
    <source>
        <strain evidence="3">USNM1676648</strain>
        <tissue evidence="3">Polyp</tissue>
    </source>
</reference>
<feature type="compositionally biased region" description="Polar residues" evidence="2">
    <location>
        <begin position="146"/>
        <end position="155"/>
    </location>
</feature>
<proteinExistence type="predicted"/>
<dbReference type="Proteomes" id="UP001163046">
    <property type="component" value="Unassembled WGS sequence"/>
</dbReference>
<keyword evidence="4" id="KW-1185">Reference proteome</keyword>
<feature type="region of interest" description="Disordered" evidence="2">
    <location>
        <begin position="143"/>
        <end position="273"/>
    </location>
</feature>
<comment type="caution">
    <text evidence="3">The sequence shown here is derived from an EMBL/GenBank/DDBJ whole genome shotgun (WGS) entry which is preliminary data.</text>
</comment>
<feature type="compositionally biased region" description="Polar residues" evidence="2">
    <location>
        <begin position="223"/>
        <end position="251"/>
    </location>
</feature>
<keyword evidence="1" id="KW-0175">Coiled coil</keyword>
<organism evidence="3 4">
    <name type="scientific">Desmophyllum pertusum</name>
    <dbReference type="NCBI Taxonomy" id="174260"/>
    <lineage>
        <taxon>Eukaryota</taxon>
        <taxon>Metazoa</taxon>
        <taxon>Cnidaria</taxon>
        <taxon>Anthozoa</taxon>
        <taxon>Hexacorallia</taxon>
        <taxon>Scleractinia</taxon>
        <taxon>Caryophylliina</taxon>
        <taxon>Caryophylliidae</taxon>
        <taxon>Desmophyllum</taxon>
    </lineage>
</organism>
<name>A0A9X0DDM9_9CNID</name>
<feature type="compositionally biased region" description="Low complexity" evidence="2">
    <location>
        <begin position="519"/>
        <end position="530"/>
    </location>
</feature>
<evidence type="ECO:0000256" key="2">
    <source>
        <dbReference type="SAM" id="MobiDB-lite"/>
    </source>
</evidence>
<feature type="compositionally biased region" description="Basic and acidic residues" evidence="2">
    <location>
        <begin position="475"/>
        <end position="486"/>
    </location>
</feature>
<feature type="compositionally biased region" description="Basic and acidic residues" evidence="2">
    <location>
        <begin position="357"/>
        <end position="369"/>
    </location>
</feature>
<evidence type="ECO:0000313" key="4">
    <source>
        <dbReference type="Proteomes" id="UP001163046"/>
    </source>
</evidence>
<accession>A0A9X0DDM9</accession>
<sequence>MPASSILMNSPQFSRVLEQMNDSDNKVFNAGMKKKASPMWKSMPSIQVTCFDDDAYNEKILNQLENPPATAKETSTVDETSVSENLATQQNNETHDVCLNNSSSDEAYKSISTATEVNSAVDNNREGVLSKKNTQPLRKCSKGFVVSSQTPNRMITKTKTENNDTETKRESSNEGSTTTGQDELKGTEHKTARKPSLDSRHSDSITSPSMRRRRYTVCALSGDNPSSNAPQNNSELNNGKRSVSVVQNSPRSPKLGDRKLSSENMINGKKKPERIDLSFKMDLTTNGAAQFRNRSQTYGGQTQKQKHSRDDSEAKTSSVDALKRSSSDEQLMSGGGFRTYDDNQRLGDGSLSLNVDKLPRDGFQRKESNKSLGISENSSLTLLKDAGVAGNDTRNPSRRPQSARRVSTSVLQGVKSASLGINENTRLSRDAKEDVTQRLNLASPPRTRRVGTPRPPPPRGERPSLLGVSANRTLSKSETDLRKLVSEEDDVETPKRVSLSASPRVRRLSDVKPGDMKTSLGVSGKLSLSKSETDLRKLVSEEERADARRPSLSSPQRVRKLSPAKPLTTSDLSGSLASSPLSPRLERKIYLAAAKTAARLPIRAKTRNDLQASSQVIIDQAEKELDELNEQLPHISMEEVMKSWKTDSRHWNMVSSLVNPNVENSASKTNMEAVKNCRYIREGVVKKKKHSN</sequence>
<evidence type="ECO:0000313" key="3">
    <source>
        <dbReference type="EMBL" id="KAJ7394169.1"/>
    </source>
</evidence>
<feature type="compositionally biased region" description="Basic and acidic residues" evidence="2">
    <location>
        <begin position="426"/>
        <end position="436"/>
    </location>
</feature>
<feature type="compositionally biased region" description="Polar residues" evidence="2">
    <location>
        <begin position="392"/>
        <end position="411"/>
    </location>
</feature>
<feature type="compositionally biased region" description="Basic and acidic residues" evidence="2">
    <location>
        <begin position="531"/>
        <end position="549"/>
    </location>
</feature>
<feature type="coiled-coil region" evidence="1">
    <location>
        <begin position="611"/>
        <end position="638"/>
    </location>
</feature>
<gene>
    <name evidence="3" type="ORF">OS493_003849</name>
</gene>
<feature type="compositionally biased region" description="Low complexity" evidence="2">
    <location>
        <begin position="567"/>
        <end position="580"/>
    </location>
</feature>
<dbReference type="EMBL" id="MU825397">
    <property type="protein sequence ID" value="KAJ7394169.1"/>
    <property type="molecule type" value="Genomic_DNA"/>
</dbReference>
<evidence type="ECO:0000256" key="1">
    <source>
        <dbReference type="SAM" id="Coils"/>
    </source>
</evidence>
<feature type="compositionally biased region" description="Polar residues" evidence="2">
    <location>
        <begin position="370"/>
        <end position="381"/>
    </location>
</feature>
<protein>
    <submittedName>
        <fullName evidence="3">Uncharacterized protein</fullName>
    </submittedName>
</protein>
<dbReference type="OrthoDB" id="10343249at2759"/>
<dbReference type="AlphaFoldDB" id="A0A9X0DDM9"/>
<feature type="compositionally biased region" description="Polar residues" evidence="2">
    <location>
        <begin position="289"/>
        <end position="303"/>
    </location>
</feature>
<feature type="compositionally biased region" description="Basic and acidic residues" evidence="2">
    <location>
        <begin position="182"/>
        <end position="203"/>
    </location>
</feature>
<feature type="compositionally biased region" description="Basic and acidic residues" evidence="2">
    <location>
        <begin position="158"/>
        <end position="172"/>
    </location>
</feature>
<feature type="region of interest" description="Disordered" evidence="2">
    <location>
        <begin position="289"/>
        <end position="580"/>
    </location>
</feature>